<reference evidence="1 2" key="1">
    <citation type="journal article" date="2023" name="J. Hered.">
        <title>Chromosome-level genome of the wood stork (Mycteria americana) provides insight into avian chromosome evolution.</title>
        <authorList>
            <person name="Flamio R. Jr."/>
            <person name="Ramstad K.M."/>
        </authorList>
    </citation>
    <scope>NUCLEOTIDE SEQUENCE [LARGE SCALE GENOMIC DNA]</scope>
    <source>
        <strain evidence="1">JAX WOST 10</strain>
    </source>
</reference>
<gene>
    <name evidence="1" type="ORF">QYF61_016733</name>
</gene>
<proteinExistence type="predicted"/>
<keyword evidence="2" id="KW-1185">Reference proteome</keyword>
<dbReference type="EMBL" id="JAUNZN010000001">
    <property type="protein sequence ID" value="KAK4831263.1"/>
    <property type="molecule type" value="Genomic_DNA"/>
</dbReference>
<sequence>MDSWRQSPNGQLTKTRKIPLAKSLDRLEKWADRNLMKFDKVKCKVMHLRTNNPCTSIGWGAYHLQSSLAEKDLGVLVDTKLNMSQQCALAAKKASGILGCIKQSIASRSRQVILPIDPSLSRPDLEFCVQFWASQYKRDMDSTQERVQRRATKMIKGLEHLSYEERLRELGLSSLEKRRLRGDLSNVYKYLKGGCKEGRPKPVSVVPAPEKRNSVLATIEEDYFPLGDLSGSAEPQPTVCTKKKRKRIGNYFLWGIEMPVCQPDLMSLEICCLVAVQV</sequence>
<comment type="caution">
    <text evidence="1">The sequence shown here is derived from an EMBL/GenBank/DDBJ whole genome shotgun (WGS) entry which is preliminary data.</text>
</comment>
<dbReference type="Proteomes" id="UP001333110">
    <property type="component" value="Unassembled WGS sequence"/>
</dbReference>
<evidence type="ECO:0000313" key="1">
    <source>
        <dbReference type="EMBL" id="KAK4831263.1"/>
    </source>
</evidence>
<organism evidence="1 2">
    <name type="scientific">Mycteria americana</name>
    <name type="common">Wood stork</name>
    <dbReference type="NCBI Taxonomy" id="33587"/>
    <lineage>
        <taxon>Eukaryota</taxon>
        <taxon>Metazoa</taxon>
        <taxon>Chordata</taxon>
        <taxon>Craniata</taxon>
        <taxon>Vertebrata</taxon>
        <taxon>Euteleostomi</taxon>
        <taxon>Archelosauria</taxon>
        <taxon>Archosauria</taxon>
        <taxon>Dinosauria</taxon>
        <taxon>Saurischia</taxon>
        <taxon>Theropoda</taxon>
        <taxon>Coelurosauria</taxon>
        <taxon>Aves</taxon>
        <taxon>Neognathae</taxon>
        <taxon>Neoaves</taxon>
        <taxon>Aequornithes</taxon>
        <taxon>Ciconiiformes</taxon>
        <taxon>Ciconiidae</taxon>
        <taxon>Mycteria</taxon>
    </lineage>
</organism>
<dbReference type="PRINTS" id="PR01345">
    <property type="entry name" value="CERVTRCPTASE"/>
</dbReference>
<dbReference type="AlphaFoldDB" id="A0AAN7PTV7"/>
<name>A0AAN7PTV7_MYCAM</name>
<dbReference type="PANTHER" id="PTHR33332">
    <property type="entry name" value="REVERSE TRANSCRIPTASE DOMAIN-CONTAINING PROTEIN"/>
    <property type="match status" value="1"/>
</dbReference>
<evidence type="ECO:0008006" key="3">
    <source>
        <dbReference type="Google" id="ProtNLM"/>
    </source>
</evidence>
<accession>A0AAN7PTV7</accession>
<protein>
    <recommendedName>
        <fullName evidence="3">Rna-directed dna polymerase from mobile element jockey-like</fullName>
    </recommendedName>
</protein>
<evidence type="ECO:0000313" key="2">
    <source>
        <dbReference type="Proteomes" id="UP001333110"/>
    </source>
</evidence>